<dbReference type="NCBIfam" id="TIGR01590">
    <property type="entry name" value="yir-bir-cir_Pla"/>
    <property type="match status" value="1"/>
</dbReference>
<dbReference type="EMBL" id="FMIN01000232">
    <property type="protein sequence ID" value="SCL87449.1"/>
    <property type="molecule type" value="Genomic_DNA"/>
</dbReference>
<organism evidence="1">
    <name type="scientific">Plasmodium chabaudi adami</name>
    <dbReference type="NCBI Taxonomy" id="5826"/>
    <lineage>
        <taxon>Eukaryota</taxon>
        <taxon>Sar</taxon>
        <taxon>Alveolata</taxon>
        <taxon>Apicomplexa</taxon>
        <taxon>Aconoidasida</taxon>
        <taxon>Haemosporida</taxon>
        <taxon>Plasmodiidae</taxon>
        <taxon>Plasmodium</taxon>
        <taxon>Plasmodium (Vinckeia)</taxon>
    </lineage>
</organism>
<reference evidence="1" key="1">
    <citation type="submission" date="2016-08" db="EMBL/GenBank/DDBJ databases">
        <authorList>
            <consortium name="Pathogen Informatics"/>
        </authorList>
    </citation>
    <scope>NUCLEOTIDE SEQUENCE</scope>
    <source>
        <strain evidence="1">DS</strain>
    </source>
</reference>
<dbReference type="InterPro" id="IPR006477">
    <property type="entry name" value="Yir_bir_cir"/>
</dbReference>
<accession>A0A1C6WHI6</accession>
<dbReference type="Pfam" id="PF06022">
    <property type="entry name" value="Cir_Bir_Yir"/>
    <property type="match status" value="1"/>
</dbReference>
<protein>
    <submittedName>
        <fullName evidence="1">Plasmodium variant antigen protein Cir/Yir/Bir, putative</fullName>
    </submittedName>
</protein>
<name>A0A1C6WHI6_PLACE</name>
<dbReference type="AlphaFoldDB" id="A0A1C6WHI6"/>
<feature type="non-terminal residue" evidence="1">
    <location>
        <position position="147"/>
    </location>
</feature>
<sequence>MSKDLCEFINETDKLLDVKWEGSNLSFSHNSSLGKYCPILDGGNQQECKNYEEMITSAFLTLVVSYAIINEEGNLENEKLAQYAILWLCYKLNYQTKNRISNLNDFHNKYIKDFEKYFVRNPNLGAYNSYKGIIDKKQNSMPIDINV</sequence>
<dbReference type="Proteomes" id="UP000507536">
    <property type="component" value="Unassembled WGS sequence"/>
</dbReference>
<evidence type="ECO:0000313" key="1">
    <source>
        <dbReference type="EMBL" id="SCL87449.1"/>
    </source>
</evidence>
<gene>
    <name evidence="1" type="ORF">PCHDS_000516000</name>
</gene>
<proteinExistence type="predicted"/>